<evidence type="ECO:0000256" key="9">
    <source>
        <dbReference type="ARBA" id="ARBA00033006"/>
    </source>
</evidence>
<name>A0A6J2YEU6_SITOR</name>
<keyword evidence="12" id="KW-1185">Reference proteome</keyword>
<dbReference type="GO" id="GO:0005789">
    <property type="term" value="C:endoplasmic reticulum membrane"/>
    <property type="evidence" value="ECO:0007669"/>
    <property type="project" value="UniProtKB-SubCell"/>
</dbReference>
<evidence type="ECO:0000256" key="2">
    <source>
        <dbReference type="ARBA" id="ARBA00010799"/>
    </source>
</evidence>
<reference evidence="13" key="1">
    <citation type="submission" date="2025-08" db="UniProtKB">
        <authorList>
            <consortium name="RefSeq"/>
        </authorList>
    </citation>
    <scope>IDENTIFICATION</scope>
    <source>
        <tissue evidence="13">Gonads</tissue>
    </source>
</reference>
<evidence type="ECO:0000256" key="6">
    <source>
        <dbReference type="ARBA" id="ARBA00022989"/>
    </source>
</evidence>
<organism evidence="12 13">
    <name type="scientific">Sitophilus oryzae</name>
    <name type="common">Rice weevil</name>
    <name type="synonym">Curculio oryzae</name>
    <dbReference type="NCBI Taxonomy" id="7048"/>
    <lineage>
        <taxon>Eukaryota</taxon>
        <taxon>Metazoa</taxon>
        <taxon>Ecdysozoa</taxon>
        <taxon>Arthropoda</taxon>
        <taxon>Hexapoda</taxon>
        <taxon>Insecta</taxon>
        <taxon>Pterygota</taxon>
        <taxon>Neoptera</taxon>
        <taxon>Endopterygota</taxon>
        <taxon>Coleoptera</taxon>
        <taxon>Polyphaga</taxon>
        <taxon>Cucujiformia</taxon>
        <taxon>Curculionidae</taxon>
        <taxon>Dryophthorinae</taxon>
        <taxon>Sitophilus</taxon>
    </lineage>
</organism>
<dbReference type="GO" id="GO:0043529">
    <property type="term" value="C:GET complex"/>
    <property type="evidence" value="ECO:0007669"/>
    <property type="project" value="TreeGrafter"/>
</dbReference>
<feature type="signal peptide" evidence="11">
    <location>
        <begin position="1"/>
        <end position="16"/>
    </location>
</feature>
<comment type="similarity">
    <text evidence="2">Belongs to the WRB/GET1 family.</text>
</comment>
<evidence type="ECO:0000256" key="10">
    <source>
        <dbReference type="SAM" id="Phobius"/>
    </source>
</evidence>
<dbReference type="FunCoup" id="A0A6J2YEU6">
    <property type="interactions" value="507"/>
</dbReference>
<keyword evidence="11" id="KW-0732">Signal</keyword>
<protein>
    <recommendedName>
        <fullName evidence="3">Guided entry of tail-anchored proteins factor 1</fullName>
    </recommendedName>
    <alternativeName>
        <fullName evidence="8">Tail-anchored protein insertion receptor WRB</fullName>
    </alternativeName>
    <alternativeName>
        <fullName evidence="9">Tryptophan-rich basic protein</fullName>
    </alternativeName>
</protein>
<accession>A0A6J2YEU6</accession>
<dbReference type="Proteomes" id="UP000504635">
    <property type="component" value="Unplaced"/>
</dbReference>
<dbReference type="OrthoDB" id="69461at2759"/>
<dbReference type="InParanoid" id="A0A6J2YEU6"/>
<keyword evidence="5" id="KW-0256">Endoplasmic reticulum</keyword>
<dbReference type="KEGG" id="soy:115886410"/>
<feature type="chain" id="PRO_5026819088" description="Guided entry of tail-anchored proteins factor 1" evidence="11">
    <location>
        <begin position="17"/>
        <end position="160"/>
    </location>
</feature>
<dbReference type="AlphaFoldDB" id="A0A6J2YEU6"/>
<dbReference type="InterPro" id="IPR028945">
    <property type="entry name" value="Get1"/>
</dbReference>
<evidence type="ECO:0000313" key="13">
    <source>
        <dbReference type="RefSeq" id="XP_030761400.1"/>
    </source>
</evidence>
<gene>
    <name evidence="13" type="primary">LOC115886410</name>
</gene>
<keyword evidence="4 10" id="KW-0812">Transmembrane</keyword>
<evidence type="ECO:0000256" key="1">
    <source>
        <dbReference type="ARBA" id="ARBA00004477"/>
    </source>
</evidence>
<evidence type="ECO:0000256" key="4">
    <source>
        <dbReference type="ARBA" id="ARBA00022692"/>
    </source>
</evidence>
<dbReference type="GeneID" id="115886410"/>
<dbReference type="GO" id="GO:0071816">
    <property type="term" value="P:tail-anchored membrane protein insertion into ER membrane"/>
    <property type="evidence" value="ECO:0007669"/>
    <property type="project" value="InterPro"/>
</dbReference>
<evidence type="ECO:0000313" key="12">
    <source>
        <dbReference type="Proteomes" id="UP000504635"/>
    </source>
</evidence>
<sequence>MVYLLIISTALSFLSAHPSTISNKFLKWNSKATKEERELLQQRSVLIADQRQHSMVDQFAKYSKLQRRINAIDEKLKEQKDQKNSPTVLYFLLSKYGIQMICGFCLLMLTLYYRRTTLFVLDDNIDLSPFNYLISFPNEKNCVSFHFWVMTCNVVARLIK</sequence>
<dbReference type="PANTHER" id="PTHR42650">
    <property type="entry name" value="TAIL-ANCHORED PROTEIN INSERTION RECEPTOR WRB"/>
    <property type="match status" value="1"/>
</dbReference>
<dbReference type="PANTHER" id="PTHR42650:SF1">
    <property type="entry name" value="GUIDED ENTRY OF TAIL-ANCHORED PROTEINS FACTOR 1"/>
    <property type="match status" value="1"/>
</dbReference>
<dbReference type="RefSeq" id="XP_030761400.1">
    <property type="nucleotide sequence ID" value="XM_030905540.1"/>
</dbReference>
<dbReference type="InterPro" id="IPR029012">
    <property type="entry name" value="Helix_hairpin_bin_sf"/>
</dbReference>
<evidence type="ECO:0000256" key="3">
    <source>
        <dbReference type="ARBA" id="ARBA00017951"/>
    </source>
</evidence>
<dbReference type="Pfam" id="PF04420">
    <property type="entry name" value="CHD5"/>
    <property type="match status" value="1"/>
</dbReference>
<feature type="transmembrane region" description="Helical" evidence="10">
    <location>
        <begin position="96"/>
        <end position="113"/>
    </location>
</feature>
<keyword evidence="7 10" id="KW-0472">Membrane</keyword>
<dbReference type="Gene3D" id="1.10.287.660">
    <property type="entry name" value="Helix hairpin bin"/>
    <property type="match status" value="1"/>
</dbReference>
<evidence type="ECO:0000256" key="5">
    <source>
        <dbReference type="ARBA" id="ARBA00022824"/>
    </source>
</evidence>
<evidence type="ECO:0000256" key="11">
    <source>
        <dbReference type="SAM" id="SignalP"/>
    </source>
</evidence>
<evidence type="ECO:0000256" key="7">
    <source>
        <dbReference type="ARBA" id="ARBA00023136"/>
    </source>
</evidence>
<proteinExistence type="inferred from homology"/>
<dbReference type="GO" id="GO:0043495">
    <property type="term" value="F:protein-membrane adaptor activity"/>
    <property type="evidence" value="ECO:0007669"/>
    <property type="project" value="TreeGrafter"/>
</dbReference>
<keyword evidence="6 10" id="KW-1133">Transmembrane helix</keyword>
<comment type="subcellular location">
    <subcellularLocation>
        <location evidence="1">Endoplasmic reticulum membrane</location>
        <topology evidence="1">Multi-pass membrane protein</topology>
    </subcellularLocation>
</comment>
<evidence type="ECO:0000256" key="8">
    <source>
        <dbReference type="ARBA" id="ARBA00032437"/>
    </source>
</evidence>